<reference evidence="4" key="3">
    <citation type="submission" date="2025-04" db="UniProtKB">
        <authorList>
            <consortium name="RefSeq"/>
        </authorList>
    </citation>
    <scope>IDENTIFICATION</scope>
    <source>
        <strain evidence="4">CBS 304.34</strain>
    </source>
</reference>
<evidence type="ECO:0000313" key="4">
    <source>
        <dbReference type="RefSeq" id="XP_033584843.1"/>
    </source>
</evidence>
<accession>A0A6A6ZB06</accession>
<name>A0A6A6ZB06_9PEZI</name>
<reference evidence="4" key="2">
    <citation type="submission" date="2020-04" db="EMBL/GenBank/DDBJ databases">
        <authorList>
            <consortium name="NCBI Genome Project"/>
        </authorList>
    </citation>
    <scope>NUCLEOTIDE SEQUENCE</scope>
    <source>
        <strain evidence="4">CBS 304.34</strain>
    </source>
</reference>
<feature type="compositionally biased region" description="Polar residues" evidence="1">
    <location>
        <begin position="32"/>
        <end position="41"/>
    </location>
</feature>
<dbReference type="Proteomes" id="UP000504636">
    <property type="component" value="Unplaced"/>
</dbReference>
<gene>
    <name evidence="2 4" type="ORF">BDZ99DRAFT_470824</name>
</gene>
<sequence length="382" mass="41203">MSASSMASPTCAAEGVVEGIAEGREEELAPQQPASTSSTESAGVVRGRTAKGHVFSASVYRKRETVLHRQLSKGAPILHISKRGSAKSSRKSSAKCRGRSSKANMAASDIIDAVAFLIRRLGIPFPWHGEMAAELRMMILNEVFRKEKVGILQYVKTSPGASILTVSGDPTPVISYRTMLRIKSFFESGEVERRFWALVSHFEGDWADIVRLYKPAASATKPTTLPAGKIQKVVVPNFESNISKAQEAIALLESSPKFGRLVFAGKVNDSWDQASDFLLSGLADYLENLAGGVGAHVANLNRNLMVGFEGDYGGVYTKNEAEVTRLHGLGQRPAAGLDAATVARRCRRLDTILPVVLGIFPQSSWAARANIEACADDSLWPA</sequence>
<dbReference type="OrthoDB" id="10522269at2759"/>
<proteinExistence type="predicted"/>
<evidence type="ECO:0000313" key="2">
    <source>
        <dbReference type="EMBL" id="KAF2817879.1"/>
    </source>
</evidence>
<dbReference type="AlphaFoldDB" id="A0A6A6ZB06"/>
<organism evidence="2">
    <name type="scientific">Mytilinidion resinicola</name>
    <dbReference type="NCBI Taxonomy" id="574789"/>
    <lineage>
        <taxon>Eukaryota</taxon>
        <taxon>Fungi</taxon>
        <taxon>Dikarya</taxon>
        <taxon>Ascomycota</taxon>
        <taxon>Pezizomycotina</taxon>
        <taxon>Dothideomycetes</taxon>
        <taxon>Pleosporomycetidae</taxon>
        <taxon>Mytilinidiales</taxon>
        <taxon>Mytilinidiaceae</taxon>
        <taxon>Mytilinidion</taxon>
    </lineage>
</organism>
<dbReference type="EMBL" id="MU003692">
    <property type="protein sequence ID" value="KAF2817879.1"/>
    <property type="molecule type" value="Genomic_DNA"/>
</dbReference>
<keyword evidence="3" id="KW-1185">Reference proteome</keyword>
<protein>
    <submittedName>
        <fullName evidence="2 4">Uncharacterized protein</fullName>
    </submittedName>
</protein>
<evidence type="ECO:0000313" key="3">
    <source>
        <dbReference type="Proteomes" id="UP000504636"/>
    </source>
</evidence>
<evidence type="ECO:0000256" key="1">
    <source>
        <dbReference type="SAM" id="MobiDB-lite"/>
    </source>
</evidence>
<feature type="region of interest" description="Disordered" evidence="1">
    <location>
        <begin position="1"/>
        <end position="46"/>
    </location>
</feature>
<reference evidence="2 4" key="1">
    <citation type="journal article" date="2020" name="Stud. Mycol.">
        <title>101 Dothideomycetes genomes: a test case for predicting lifestyles and emergence of pathogens.</title>
        <authorList>
            <person name="Haridas S."/>
            <person name="Albert R."/>
            <person name="Binder M."/>
            <person name="Bloem J."/>
            <person name="Labutti K."/>
            <person name="Salamov A."/>
            <person name="Andreopoulos B."/>
            <person name="Baker S."/>
            <person name="Barry K."/>
            <person name="Bills G."/>
            <person name="Bluhm B."/>
            <person name="Cannon C."/>
            <person name="Castanera R."/>
            <person name="Culley D."/>
            <person name="Daum C."/>
            <person name="Ezra D."/>
            <person name="Gonzalez J."/>
            <person name="Henrissat B."/>
            <person name="Kuo A."/>
            <person name="Liang C."/>
            <person name="Lipzen A."/>
            <person name="Lutzoni F."/>
            <person name="Magnuson J."/>
            <person name="Mondo S."/>
            <person name="Nolan M."/>
            <person name="Ohm R."/>
            <person name="Pangilinan J."/>
            <person name="Park H.-J."/>
            <person name="Ramirez L."/>
            <person name="Alfaro M."/>
            <person name="Sun H."/>
            <person name="Tritt A."/>
            <person name="Yoshinaga Y."/>
            <person name="Zwiers L.-H."/>
            <person name="Turgeon B."/>
            <person name="Goodwin S."/>
            <person name="Spatafora J."/>
            <person name="Crous P."/>
            <person name="Grigoriev I."/>
        </authorList>
    </citation>
    <scope>NUCLEOTIDE SEQUENCE</scope>
    <source>
        <strain evidence="2 4">CBS 304.34</strain>
    </source>
</reference>
<dbReference type="RefSeq" id="XP_033584843.1">
    <property type="nucleotide sequence ID" value="XM_033721665.1"/>
</dbReference>
<dbReference type="GeneID" id="54462558"/>